<proteinExistence type="inferred from homology"/>
<dbReference type="PANTHER" id="PTHR30472">
    <property type="entry name" value="FERRIC ENTEROBACTIN TRANSPORT SYSTEM PERMEASE PROTEIN"/>
    <property type="match status" value="1"/>
</dbReference>
<evidence type="ECO:0000256" key="2">
    <source>
        <dbReference type="ARBA" id="ARBA00007935"/>
    </source>
</evidence>
<feature type="transmembrane region" description="Helical" evidence="8">
    <location>
        <begin position="152"/>
        <end position="173"/>
    </location>
</feature>
<evidence type="ECO:0000256" key="3">
    <source>
        <dbReference type="ARBA" id="ARBA00022448"/>
    </source>
</evidence>
<evidence type="ECO:0000313" key="10">
    <source>
        <dbReference type="Proteomes" id="UP001312865"/>
    </source>
</evidence>
<keyword evidence="4" id="KW-1003">Cell membrane</keyword>
<evidence type="ECO:0000256" key="1">
    <source>
        <dbReference type="ARBA" id="ARBA00004651"/>
    </source>
</evidence>
<keyword evidence="10" id="KW-1185">Reference proteome</keyword>
<keyword evidence="5 8" id="KW-0812">Transmembrane</keyword>
<feature type="transmembrane region" description="Helical" evidence="8">
    <location>
        <begin position="12"/>
        <end position="39"/>
    </location>
</feature>
<dbReference type="CDD" id="cd06550">
    <property type="entry name" value="TM_ABC_iron-siderophores_like"/>
    <property type="match status" value="1"/>
</dbReference>
<comment type="similarity">
    <text evidence="2">Belongs to the binding-protein-dependent transport system permease family. FecCD subfamily.</text>
</comment>
<evidence type="ECO:0000256" key="8">
    <source>
        <dbReference type="SAM" id="Phobius"/>
    </source>
</evidence>
<sequence>MQKSIDKRKGRILLFVVGFILLLISMTASVSVGASSITFSEVIQSLLNNGHSKEEMIIRSIRLPRAILGALIGANLAIAGALMQALTRNPLASPQIFGVNAGASLLVVAFIIFFPNIQPSSLVYAAFIGSALGGGIVYTMASIGGNLSPVRLALAGMSIHLFFSSITEGLIYFNEQSTETVLYWLAGSIDGSQWADVTIILPWTLTGIIMAIIFSRSTTIFNLGEDIAKGLGQKIGFIRVVLGSTVVLLAGASVAVAGPIGFIGLMIPHIVRRFVGVDYRYIIPFSALFGAILLVSADVLSRFISYPFESPVGIVTALMGAPFFLYLARKGGKAS</sequence>
<feature type="transmembrane region" description="Helical" evidence="8">
    <location>
        <begin position="312"/>
        <end position="329"/>
    </location>
</feature>
<keyword evidence="3" id="KW-0813">Transport</keyword>
<dbReference type="InterPro" id="IPR037294">
    <property type="entry name" value="ABC_BtuC-like"/>
</dbReference>
<dbReference type="Gene3D" id="1.10.3470.10">
    <property type="entry name" value="ABC transporter involved in vitamin B12 uptake, BtuC"/>
    <property type="match status" value="1"/>
</dbReference>
<dbReference type="Proteomes" id="UP001312865">
    <property type="component" value="Unassembled WGS sequence"/>
</dbReference>
<evidence type="ECO:0000256" key="5">
    <source>
        <dbReference type="ARBA" id="ARBA00022692"/>
    </source>
</evidence>
<feature type="transmembrane region" description="Helical" evidence="8">
    <location>
        <begin position="66"/>
        <end position="85"/>
    </location>
</feature>
<protein>
    <submittedName>
        <fullName evidence="9">Iron ABC transporter permease</fullName>
    </submittedName>
</protein>
<feature type="transmembrane region" description="Helical" evidence="8">
    <location>
        <begin position="279"/>
        <end position="300"/>
    </location>
</feature>
<evidence type="ECO:0000256" key="4">
    <source>
        <dbReference type="ARBA" id="ARBA00022475"/>
    </source>
</evidence>
<evidence type="ECO:0000313" key="9">
    <source>
        <dbReference type="EMBL" id="MEI5905881.1"/>
    </source>
</evidence>
<organism evidence="9 10">
    <name type="scientific">Bacillus spongiae</name>
    <dbReference type="NCBI Taxonomy" id="2683610"/>
    <lineage>
        <taxon>Bacteria</taxon>
        <taxon>Bacillati</taxon>
        <taxon>Bacillota</taxon>
        <taxon>Bacilli</taxon>
        <taxon>Bacillales</taxon>
        <taxon>Bacillaceae</taxon>
        <taxon>Bacillus</taxon>
    </lineage>
</organism>
<feature type="transmembrane region" description="Helical" evidence="8">
    <location>
        <begin position="193"/>
        <end position="215"/>
    </location>
</feature>
<reference evidence="9 10" key="1">
    <citation type="journal article" date="2018" name="J. Microbiol.">
        <title>Bacillus spongiae sp. nov., isolated from sponge of Jeju Island.</title>
        <authorList>
            <person name="Lee G.E."/>
            <person name="Im W.T."/>
            <person name="Park J.S."/>
        </authorList>
    </citation>
    <scope>NUCLEOTIDE SEQUENCE [LARGE SCALE GENOMIC DNA]</scope>
    <source>
        <strain evidence="9 10">135PIL107-10</strain>
    </source>
</reference>
<feature type="transmembrane region" description="Helical" evidence="8">
    <location>
        <begin position="97"/>
        <end position="115"/>
    </location>
</feature>
<evidence type="ECO:0000256" key="6">
    <source>
        <dbReference type="ARBA" id="ARBA00022989"/>
    </source>
</evidence>
<dbReference type="PANTHER" id="PTHR30472:SF1">
    <property type="entry name" value="FE(3+) DICITRATE TRANSPORT SYSTEM PERMEASE PROTEIN FECC-RELATED"/>
    <property type="match status" value="1"/>
</dbReference>
<accession>A0ABU8H9J9</accession>
<comment type="subcellular location">
    <subcellularLocation>
        <location evidence="1">Cell membrane</location>
        <topology evidence="1">Multi-pass membrane protein</topology>
    </subcellularLocation>
</comment>
<dbReference type="SUPFAM" id="SSF81345">
    <property type="entry name" value="ABC transporter involved in vitamin B12 uptake, BtuC"/>
    <property type="match status" value="1"/>
</dbReference>
<dbReference type="EMBL" id="JBBAXC010000002">
    <property type="protein sequence ID" value="MEI5905881.1"/>
    <property type="molecule type" value="Genomic_DNA"/>
</dbReference>
<comment type="caution">
    <text evidence="9">The sequence shown here is derived from an EMBL/GenBank/DDBJ whole genome shotgun (WGS) entry which is preliminary data.</text>
</comment>
<evidence type="ECO:0000256" key="7">
    <source>
        <dbReference type="ARBA" id="ARBA00023136"/>
    </source>
</evidence>
<dbReference type="InterPro" id="IPR000522">
    <property type="entry name" value="ABC_transptr_permease_BtuC"/>
</dbReference>
<keyword evidence="7 8" id="KW-0472">Membrane</keyword>
<dbReference type="Pfam" id="PF01032">
    <property type="entry name" value="FecCD"/>
    <property type="match status" value="1"/>
</dbReference>
<dbReference type="RefSeq" id="WP_336585683.1">
    <property type="nucleotide sequence ID" value="NZ_JBBAXC010000002.1"/>
</dbReference>
<keyword evidence="6 8" id="KW-1133">Transmembrane helix</keyword>
<feature type="transmembrane region" description="Helical" evidence="8">
    <location>
        <begin position="236"/>
        <end position="267"/>
    </location>
</feature>
<gene>
    <name evidence="9" type="ORF">WAK64_02220</name>
</gene>
<feature type="transmembrane region" description="Helical" evidence="8">
    <location>
        <begin position="121"/>
        <end position="140"/>
    </location>
</feature>
<name>A0ABU8H9J9_9BACI</name>